<gene>
    <name evidence="6" type="ORF">GCM10022247_20240</name>
</gene>
<dbReference type="InterPro" id="IPR051274">
    <property type="entry name" value="3-5_Exoribonuclease"/>
</dbReference>
<feature type="domain" description="Exonuclease" evidence="5">
    <location>
        <begin position="31"/>
        <end position="208"/>
    </location>
</feature>
<evidence type="ECO:0000313" key="6">
    <source>
        <dbReference type="EMBL" id="GAA3999871.1"/>
    </source>
</evidence>
<keyword evidence="3 6" id="KW-0269">Exonuclease</keyword>
<keyword evidence="7" id="KW-1185">Reference proteome</keyword>
<proteinExistence type="predicted"/>
<dbReference type="CDD" id="cd06133">
    <property type="entry name" value="ERI-1_3'hExo_like"/>
    <property type="match status" value="1"/>
</dbReference>
<feature type="region of interest" description="Disordered" evidence="4">
    <location>
        <begin position="1"/>
        <end position="22"/>
    </location>
</feature>
<dbReference type="Proteomes" id="UP001501747">
    <property type="component" value="Unassembled WGS sequence"/>
</dbReference>
<dbReference type="SMART" id="SM00479">
    <property type="entry name" value="EXOIII"/>
    <property type="match status" value="1"/>
</dbReference>
<evidence type="ECO:0000256" key="2">
    <source>
        <dbReference type="ARBA" id="ARBA00022801"/>
    </source>
</evidence>
<dbReference type="EMBL" id="BAABAL010000006">
    <property type="protein sequence ID" value="GAA3999871.1"/>
    <property type="molecule type" value="Genomic_DNA"/>
</dbReference>
<protein>
    <submittedName>
        <fullName evidence="6">3'-5' exonuclease</fullName>
    </submittedName>
</protein>
<evidence type="ECO:0000256" key="1">
    <source>
        <dbReference type="ARBA" id="ARBA00022722"/>
    </source>
</evidence>
<dbReference type="Pfam" id="PF00929">
    <property type="entry name" value="RNase_T"/>
    <property type="match status" value="1"/>
</dbReference>
<dbReference type="InterPro" id="IPR013520">
    <property type="entry name" value="Ribonucl_H"/>
</dbReference>
<dbReference type="SUPFAM" id="SSF53098">
    <property type="entry name" value="Ribonuclease H-like"/>
    <property type="match status" value="1"/>
</dbReference>
<evidence type="ECO:0000256" key="3">
    <source>
        <dbReference type="ARBA" id="ARBA00022839"/>
    </source>
</evidence>
<comment type="caution">
    <text evidence="6">The sequence shown here is derived from an EMBL/GenBank/DDBJ whole genome shotgun (WGS) entry which is preliminary data.</text>
</comment>
<dbReference type="PANTHER" id="PTHR23044">
    <property type="entry name" value="3'-5' EXONUCLEASE ERI1-RELATED"/>
    <property type="match status" value="1"/>
</dbReference>
<dbReference type="GO" id="GO:0004527">
    <property type="term" value="F:exonuclease activity"/>
    <property type="evidence" value="ECO:0007669"/>
    <property type="project" value="UniProtKB-KW"/>
</dbReference>
<dbReference type="PANTHER" id="PTHR23044:SF61">
    <property type="entry name" value="3'-5' EXORIBONUCLEASE 1-RELATED"/>
    <property type="match status" value="1"/>
</dbReference>
<dbReference type="InterPro" id="IPR012337">
    <property type="entry name" value="RNaseH-like_sf"/>
</dbReference>
<dbReference type="InterPro" id="IPR047201">
    <property type="entry name" value="ERI-1_3'hExo-like"/>
</dbReference>
<dbReference type="InterPro" id="IPR036397">
    <property type="entry name" value="RNaseH_sf"/>
</dbReference>
<dbReference type="Gene3D" id="3.30.420.10">
    <property type="entry name" value="Ribonuclease H-like superfamily/Ribonuclease H"/>
    <property type="match status" value="1"/>
</dbReference>
<organism evidence="6 7">
    <name type="scientific">Allokutzneria multivorans</name>
    <dbReference type="NCBI Taxonomy" id="1142134"/>
    <lineage>
        <taxon>Bacteria</taxon>
        <taxon>Bacillati</taxon>
        <taxon>Actinomycetota</taxon>
        <taxon>Actinomycetes</taxon>
        <taxon>Pseudonocardiales</taxon>
        <taxon>Pseudonocardiaceae</taxon>
        <taxon>Allokutzneria</taxon>
    </lineage>
</organism>
<evidence type="ECO:0000256" key="4">
    <source>
        <dbReference type="SAM" id="MobiDB-lite"/>
    </source>
</evidence>
<evidence type="ECO:0000259" key="5">
    <source>
        <dbReference type="SMART" id="SM00479"/>
    </source>
</evidence>
<evidence type="ECO:0000313" key="7">
    <source>
        <dbReference type="Proteomes" id="UP001501747"/>
    </source>
</evidence>
<reference evidence="7" key="1">
    <citation type="journal article" date="2019" name="Int. J. Syst. Evol. Microbiol.">
        <title>The Global Catalogue of Microorganisms (GCM) 10K type strain sequencing project: providing services to taxonomists for standard genome sequencing and annotation.</title>
        <authorList>
            <consortium name="The Broad Institute Genomics Platform"/>
            <consortium name="The Broad Institute Genome Sequencing Center for Infectious Disease"/>
            <person name="Wu L."/>
            <person name="Ma J."/>
        </authorList>
    </citation>
    <scope>NUCLEOTIDE SEQUENCE [LARGE SCALE GENOMIC DNA]</scope>
    <source>
        <strain evidence="7">JCM 17342</strain>
    </source>
</reference>
<keyword evidence="1" id="KW-0540">Nuclease</keyword>
<sequence>MLLTHGPAIASPKRDGGAEEDERMGKRSLARVLVVDVEATCWDGTPPPGQVNEIIEIGLCVLDTATLERGERRAILVRPERSEVSAFCTELTTLTAEDVASGLSFVDACAVLREEYGASGLVWASYGDYDRKQFQRQCESTGAKYPFGPRHINVKTLFALAHNLKSEVGMDRAIGLAGLSLEGTHHRGVDDAWNIAALLAGLLRPSRG</sequence>
<name>A0ABP7RP14_9PSEU</name>
<accession>A0ABP7RP14</accession>
<keyword evidence="2" id="KW-0378">Hydrolase</keyword>